<dbReference type="EMBL" id="HACA01018096">
    <property type="protein sequence ID" value="CDW35457.1"/>
    <property type="molecule type" value="Transcribed_RNA"/>
</dbReference>
<proteinExistence type="predicted"/>
<name>A0A0K2UBZ6_LEPSM</name>
<dbReference type="AlphaFoldDB" id="A0A0K2UBZ6"/>
<organism evidence="1">
    <name type="scientific">Lepeophtheirus salmonis</name>
    <name type="common">Salmon louse</name>
    <name type="synonym">Caligus salmonis</name>
    <dbReference type="NCBI Taxonomy" id="72036"/>
    <lineage>
        <taxon>Eukaryota</taxon>
        <taxon>Metazoa</taxon>
        <taxon>Ecdysozoa</taxon>
        <taxon>Arthropoda</taxon>
        <taxon>Crustacea</taxon>
        <taxon>Multicrustacea</taxon>
        <taxon>Hexanauplia</taxon>
        <taxon>Copepoda</taxon>
        <taxon>Siphonostomatoida</taxon>
        <taxon>Caligidae</taxon>
        <taxon>Lepeophtheirus</taxon>
    </lineage>
</organism>
<reference evidence="1" key="1">
    <citation type="submission" date="2014-05" db="EMBL/GenBank/DDBJ databases">
        <authorList>
            <person name="Chronopoulou M."/>
        </authorList>
    </citation>
    <scope>NUCLEOTIDE SEQUENCE</scope>
    <source>
        <tissue evidence="1">Whole organism</tissue>
    </source>
</reference>
<evidence type="ECO:0000313" key="1">
    <source>
        <dbReference type="EMBL" id="CDW35457.1"/>
    </source>
</evidence>
<sequence>MSFLILGSWFYRNGCCFSRDDFILFDFLSVARSYQTSLPKKNCLKWLLAFGKFVAVSE</sequence>
<accession>A0A0K2UBZ6</accession>
<protein>
    <submittedName>
        <fullName evidence="1">Uncharacterized protein</fullName>
    </submittedName>
</protein>